<organism evidence="2 3">
    <name type="scientific">Vibrio qingdaonensis</name>
    <dbReference type="NCBI Taxonomy" id="2829491"/>
    <lineage>
        <taxon>Bacteria</taxon>
        <taxon>Pseudomonadati</taxon>
        <taxon>Pseudomonadota</taxon>
        <taxon>Gammaproteobacteria</taxon>
        <taxon>Vibrionales</taxon>
        <taxon>Vibrionaceae</taxon>
        <taxon>Vibrio</taxon>
    </lineage>
</organism>
<feature type="coiled-coil region" evidence="1">
    <location>
        <begin position="28"/>
        <end position="55"/>
    </location>
</feature>
<name>A0A9X3HVE6_9VIBR</name>
<dbReference type="EMBL" id="JAKRRY010000001">
    <property type="protein sequence ID" value="MCW8344662.1"/>
    <property type="molecule type" value="Genomic_DNA"/>
</dbReference>
<evidence type="ECO:0000313" key="2">
    <source>
        <dbReference type="EMBL" id="MCW8344662.1"/>
    </source>
</evidence>
<proteinExistence type="predicted"/>
<protein>
    <submittedName>
        <fullName evidence="2">Uncharacterized protein</fullName>
    </submittedName>
</protein>
<keyword evidence="1" id="KW-0175">Coiled coil</keyword>
<dbReference type="RefSeq" id="WP_265673095.1">
    <property type="nucleotide sequence ID" value="NZ_JAKRRY010000001.1"/>
</dbReference>
<accession>A0A9X3HVE6</accession>
<reference evidence="2" key="1">
    <citation type="submission" date="2022-02" db="EMBL/GenBank/DDBJ databases">
        <title>Vibrio sp. nov, a new bacterium isolated from seawater.</title>
        <authorList>
            <person name="Yuan Y."/>
        </authorList>
    </citation>
    <scope>NUCLEOTIDE SEQUENCE</scope>
    <source>
        <strain evidence="2">ZSDZ65</strain>
    </source>
</reference>
<evidence type="ECO:0000313" key="3">
    <source>
        <dbReference type="Proteomes" id="UP001155587"/>
    </source>
</evidence>
<keyword evidence="3" id="KW-1185">Reference proteome</keyword>
<sequence>MMQKDKARLKRERRAARYGVTVAQWYQMPKAEREALKAKAKVEREQRQEERLDLQHLSTLDHL</sequence>
<evidence type="ECO:0000256" key="1">
    <source>
        <dbReference type="SAM" id="Coils"/>
    </source>
</evidence>
<dbReference type="Proteomes" id="UP001155587">
    <property type="component" value="Unassembled WGS sequence"/>
</dbReference>
<comment type="caution">
    <text evidence="2">The sequence shown here is derived from an EMBL/GenBank/DDBJ whole genome shotgun (WGS) entry which is preliminary data.</text>
</comment>
<dbReference type="AlphaFoldDB" id="A0A9X3HVE6"/>
<gene>
    <name evidence="2" type="ORF">MD535_01300</name>
</gene>